<name>A0A0E9W6R6_ANGAN</name>
<proteinExistence type="predicted"/>
<dbReference type="AlphaFoldDB" id="A0A0E9W6R6"/>
<dbReference type="EMBL" id="GBXM01023327">
    <property type="protein sequence ID" value="JAH85250.1"/>
    <property type="molecule type" value="Transcribed_RNA"/>
</dbReference>
<protein>
    <submittedName>
        <fullName evidence="2">Uncharacterized protein</fullName>
    </submittedName>
</protein>
<accession>A0A0E9W6R6</accession>
<reference evidence="2" key="2">
    <citation type="journal article" date="2015" name="Fish Shellfish Immunol.">
        <title>Early steps in the European eel (Anguilla anguilla)-Vibrio vulnificus interaction in the gills: Role of the RtxA13 toxin.</title>
        <authorList>
            <person name="Callol A."/>
            <person name="Pajuelo D."/>
            <person name="Ebbesson L."/>
            <person name="Teles M."/>
            <person name="MacKenzie S."/>
            <person name="Amaro C."/>
        </authorList>
    </citation>
    <scope>NUCLEOTIDE SEQUENCE</scope>
</reference>
<feature type="region of interest" description="Disordered" evidence="1">
    <location>
        <begin position="1"/>
        <end position="33"/>
    </location>
</feature>
<reference evidence="2" key="1">
    <citation type="submission" date="2014-11" db="EMBL/GenBank/DDBJ databases">
        <authorList>
            <person name="Amaro Gonzalez C."/>
        </authorList>
    </citation>
    <scope>NUCLEOTIDE SEQUENCE</scope>
</reference>
<organism evidence="2">
    <name type="scientific">Anguilla anguilla</name>
    <name type="common">European freshwater eel</name>
    <name type="synonym">Muraena anguilla</name>
    <dbReference type="NCBI Taxonomy" id="7936"/>
    <lineage>
        <taxon>Eukaryota</taxon>
        <taxon>Metazoa</taxon>
        <taxon>Chordata</taxon>
        <taxon>Craniata</taxon>
        <taxon>Vertebrata</taxon>
        <taxon>Euteleostomi</taxon>
        <taxon>Actinopterygii</taxon>
        <taxon>Neopterygii</taxon>
        <taxon>Teleostei</taxon>
        <taxon>Anguilliformes</taxon>
        <taxon>Anguillidae</taxon>
        <taxon>Anguilla</taxon>
    </lineage>
</organism>
<sequence>MMEHTKRQTGKSKSKITCPPPSVLAPSAARVTGRDGGRNAGGVVFRCFCSFDFLFL</sequence>
<evidence type="ECO:0000313" key="2">
    <source>
        <dbReference type="EMBL" id="JAH85250.1"/>
    </source>
</evidence>
<evidence type="ECO:0000256" key="1">
    <source>
        <dbReference type="SAM" id="MobiDB-lite"/>
    </source>
</evidence>